<dbReference type="PANTHER" id="PTHR42883:SF2">
    <property type="entry name" value="THYMIDYLYLTRANSFERASE"/>
    <property type="match status" value="1"/>
</dbReference>
<gene>
    <name evidence="2" type="ORF">LCGC14_2448860</name>
</gene>
<evidence type="ECO:0000259" key="1">
    <source>
        <dbReference type="Pfam" id="PF00483"/>
    </source>
</evidence>
<name>A0A0F9EAL2_9ZZZZ</name>
<reference evidence="2" key="1">
    <citation type="journal article" date="2015" name="Nature">
        <title>Complex archaea that bridge the gap between prokaryotes and eukaryotes.</title>
        <authorList>
            <person name="Spang A."/>
            <person name="Saw J.H."/>
            <person name="Jorgensen S.L."/>
            <person name="Zaremba-Niedzwiedzka K."/>
            <person name="Martijn J."/>
            <person name="Lind A.E."/>
            <person name="van Eijk R."/>
            <person name="Schleper C."/>
            <person name="Guy L."/>
            <person name="Ettema T.J."/>
        </authorList>
    </citation>
    <scope>NUCLEOTIDE SEQUENCE</scope>
</reference>
<comment type="caution">
    <text evidence="2">The sequence shown here is derived from an EMBL/GenBank/DDBJ whole genome shotgun (WGS) entry which is preliminary data.</text>
</comment>
<dbReference type="InterPro" id="IPR005835">
    <property type="entry name" value="NTP_transferase_dom"/>
</dbReference>
<dbReference type="AlphaFoldDB" id="A0A0F9EAL2"/>
<protein>
    <recommendedName>
        <fullName evidence="1">Nucleotidyl transferase domain-containing protein</fullName>
    </recommendedName>
</protein>
<evidence type="ECO:0000313" key="2">
    <source>
        <dbReference type="EMBL" id="KKL21098.1"/>
    </source>
</evidence>
<dbReference type="Pfam" id="PF00483">
    <property type="entry name" value="NTP_transferase"/>
    <property type="match status" value="1"/>
</dbReference>
<dbReference type="Gene3D" id="2.160.10.10">
    <property type="entry name" value="Hexapeptide repeat proteins"/>
    <property type="match status" value="1"/>
</dbReference>
<dbReference type="CDD" id="cd04189">
    <property type="entry name" value="G1P_TT_long"/>
    <property type="match status" value="1"/>
</dbReference>
<proteinExistence type="predicted"/>
<dbReference type="InterPro" id="IPR005908">
    <property type="entry name" value="G1P_thy_trans_l"/>
</dbReference>
<dbReference type="NCBIfam" id="TIGR01208">
    <property type="entry name" value="rmlA_long"/>
    <property type="match status" value="1"/>
</dbReference>
<dbReference type="SUPFAM" id="SSF53448">
    <property type="entry name" value="Nucleotide-diphospho-sugar transferases"/>
    <property type="match status" value="1"/>
</dbReference>
<feature type="domain" description="Nucleotidyl transferase" evidence="1">
    <location>
        <begin position="2"/>
        <end position="233"/>
    </location>
</feature>
<dbReference type="PANTHER" id="PTHR42883">
    <property type="entry name" value="GLUCOSE-1-PHOSPHATE THYMIDYLTRANSFERASE"/>
    <property type="match status" value="1"/>
</dbReference>
<dbReference type="InterPro" id="IPR029044">
    <property type="entry name" value="Nucleotide-diphossugar_trans"/>
</dbReference>
<sequence length="354" mass="39440">MKALILSGGAGTRLRPITHTSAKQLIPVANKPILFYGIEAIKEAGISDVGIVVGDTYQEIKKAVGEGERWKIKVTYIKQEAPLGLAHAVKISRNFLRDESFVMYLGDNIIKQGIKSLVEEFQQKSFHSQILLAHVENPGQFGVAELKEDKVVRLVEKPKQPKTDLALVGVYMFDHHIFEAVDNIKPSWRNELEITDAIQYLIDKNYLVHSHIINGWWKDTGKPEDLLEANRIMLSDLEVAIDGEIDGNSKISGKVRIEKGARIVDSVIRGPVAIARGCKIVSSYIGPFTSVYYNTLIEESEIEHSIVMDECKIRGLKARIEDSLIGKSVVISKSTLKPKAYRFMLGDSSEVGTI</sequence>
<accession>A0A0F9EAL2</accession>
<dbReference type="EMBL" id="LAZR01037855">
    <property type="protein sequence ID" value="KKL21098.1"/>
    <property type="molecule type" value="Genomic_DNA"/>
</dbReference>
<dbReference type="Gene3D" id="3.90.550.10">
    <property type="entry name" value="Spore Coat Polysaccharide Biosynthesis Protein SpsA, Chain A"/>
    <property type="match status" value="1"/>
</dbReference>
<organism evidence="2">
    <name type="scientific">marine sediment metagenome</name>
    <dbReference type="NCBI Taxonomy" id="412755"/>
    <lineage>
        <taxon>unclassified sequences</taxon>
        <taxon>metagenomes</taxon>
        <taxon>ecological metagenomes</taxon>
    </lineage>
</organism>